<comment type="caution">
    <text evidence="1">The sequence shown here is derived from an EMBL/GenBank/DDBJ whole genome shotgun (WGS) entry which is preliminary data.</text>
</comment>
<dbReference type="Proteomes" id="UP000887159">
    <property type="component" value="Unassembled WGS sequence"/>
</dbReference>
<organism evidence="1 2">
    <name type="scientific">Trichonephila clavipes</name>
    <name type="common">Golden silk orbweaver</name>
    <name type="synonym">Nephila clavipes</name>
    <dbReference type="NCBI Taxonomy" id="2585209"/>
    <lineage>
        <taxon>Eukaryota</taxon>
        <taxon>Metazoa</taxon>
        <taxon>Ecdysozoa</taxon>
        <taxon>Arthropoda</taxon>
        <taxon>Chelicerata</taxon>
        <taxon>Arachnida</taxon>
        <taxon>Araneae</taxon>
        <taxon>Araneomorphae</taxon>
        <taxon>Entelegynae</taxon>
        <taxon>Araneoidea</taxon>
        <taxon>Nephilidae</taxon>
        <taxon>Trichonephila</taxon>
    </lineage>
</organism>
<proteinExistence type="predicted"/>
<protein>
    <submittedName>
        <fullName evidence="1">Uncharacterized protein</fullName>
    </submittedName>
</protein>
<evidence type="ECO:0000313" key="2">
    <source>
        <dbReference type="Proteomes" id="UP000887159"/>
    </source>
</evidence>
<reference evidence="1" key="1">
    <citation type="submission" date="2020-08" db="EMBL/GenBank/DDBJ databases">
        <title>Multicomponent nature underlies the extraordinary mechanical properties of spider dragline silk.</title>
        <authorList>
            <person name="Kono N."/>
            <person name="Nakamura H."/>
            <person name="Mori M."/>
            <person name="Yoshida Y."/>
            <person name="Ohtoshi R."/>
            <person name="Malay A.D."/>
            <person name="Moran D.A.P."/>
            <person name="Tomita M."/>
            <person name="Numata K."/>
            <person name="Arakawa K."/>
        </authorList>
    </citation>
    <scope>NUCLEOTIDE SEQUENCE</scope>
</reference>
<gene>
    <name evidence="1" type="ORF">TNCV_2505521</name>
</gene>
<dbReference type="EMBL" id="BMAU01021422">
    <property type="protein sequence ID" value="GFY34249.1"/>
    <property type="molecule type" value="Genomic_DNA"/>
</dbReference>
<sequence length="122" mass="14017">MGILESAVWYGDTRKRSLVWDTRKRSLVWDTRKRSWYGILESAVWYGILESVVWYGDTKKRSLVCSFNKFCEGCGSPVIKVSDHDRHVMSSSPVPLNTHRVGQRCTLNLSRAKTSSRWCDGS</sequence>
<dbReference type="AlphaFoldDB" id="A0A8X7BL38"/>
<accession>A0A8X7BL38</accession>
<name>A0A8X7BL38_TRICX</name>
<keyword evidence="2" id="KW-1185">Reference proteome</keyword>
<evidence type="ECO:0000313" key="1">
    <source>
        <dbReference type="EMBL" id="GFY34249.1"/>
    </source>
</evidence>